<dbReference type="PaxDb" id="3847-GLYMA11G06711.1"/>
<dbReference type="SUPFAM" id="SSF48264">
    <property type="entry name" value="Cytochrome P450"/>
    <property type="match status" value="1"/>
</dbReference>
<keyword evidence="10" id="KW-1185">Reference proteome</keyword>
<keyword evidence="4" id="KW-0560">Oxidoreductase</keyword>
<evidence type="ECO:0000313" key="10">
    <source>
        <dbReference type="Proteomes" id="UP000008827"/>
    </source>
</evidence>
<name>A0A0R0HCV4_SOYBN</name>
<evidence type="ECO:0000256" key="5">
    <source>
        <dbReference type="ARBA" id="ARBA00023004"/>
    </source>
</evidence>
<dbReference type="PRINTS" id="PR00385">
    <property type="entry name" value="P450"/>
</dbReference>
<accession>A0A0R0HCV4</accession>
<dbReference type="Proteomes" id="UP000008827">
    <property type="component" value="Chromosome 11"/>
</dbReference>
<dbReference type="InterPro" id="IPR001128">
    <property type="entry name" value="Cyt_P450"/>
</dbReference>
<dbReference type="InterPro" id="IPR052306">
    <property type="entry name" value="CYP450_71D"/>
</dbReference>
<comment type="cofactor">
    <cofactor evidence="7">
        <name>heme</name>
        <dbReference type="ChEBI" id="CHEBI:30413"/>
    </cofactor>
</comment>
<evidence type="ECO:0000256" key="1">
    <source>
        <dbReference type="ARBA" id="ARBA00010617"/>
    </source>
</evidence>
<dbReference type="STRING" id="3847.A0A0R0HCV4"/>
<evidence type="ECO:0000256" key="6">
    <source>
        <dbReference type="ARBA" id="ARBA00023033"/>
    </source>
</evidence>
<dbReference type="GO" id="GO:0020037">
    <property type="term" value="F:heme binding"/>
    <property type="evidence" value="ECO:0007669"/>
    <property type="project" value="InterPro"/>
</dbReference>
<evidence type="ECO:0000256" key="2">
    <source>
        <dbReference type="ARBA" id="ARBA00022617"/>
    </source>
</evidence>
<gene>
    <name evidence="8" type="ORF">GLYMA_11G062800</name>
</gene>
<dbReference type="PANTHER" id="PTHR47953:SF16">
    <property type="entry name" value="CYTOCHROME P450 71D8"/>
    <property type="match status" value="1"/>
</dbReference>
<dbReference type="AlphaFoldDB" id="A0A0R0HCV4"/>
<protein>
    <recommendedName>
        <fullName evidence="11">Cytochrome P450</fullName>
    </recommendedName>
</protein>
<evidence type="ECO:0000256" key="4">
    <source>
        <dbReference type="ARBA" id="ARBA00023002"/>
    </source>
</evidence>
<evidence type="ECO:0000256" key="7">
    <source>
        <dbReference type="PIRSR" id="PIRSR602403-1"/>
    </source>
</evidence>
<feature type="binding site" description="axial binding residue" evidence="7">
    <location>
        <position position="303"/>
    </location>
    <ligand>
        <name>heme</name>
        <dbReference type="ChEBI" id="CHEBI:30413"/>
    </ligand>
    <ligandPart>
        <name>Fe</name>
        <dbReference type="ChEBI" id="CHEBI:18248"/>
    </ligandPart>
</feature>
<reference evidence="8 9" key="1">
    <citation type="journal article" date="2010" name="Nature">
        <title>Genome sequence of the palaeopolyploid soybean.</title>
        <authorList>
            <person name="Schmutz J."/>
            <person name="Cannon S.B."/>
            <person name="Schlueter J."/>
            <person name="Ma J."/>
            <person name="Mitros T."/>
            <person name="Nelson W."/>
            <person name="Hyten D.L."/>
            <person name="Song Q."/>
            <person name="Thelen J.J."/>
            <person name="Cheng J."/>
            <person name="Xu D."/>
            <person name="Hellsten U."/>
            <person name="May G.D."/>
            <person name="Yu Y."/>
            <person name="Sakurai T."/>
            <person name="Umezawa T."/>
            <person name="Bhattacharyya M.K."/>
            <person name="Sandhu D."/>
            <person name="Valliyodan B."/>
            <person name="Lindquist E."/>
            <person name="Peto M."/>
            <person name="Grant D."/>
            <person name="Shu S."/>
            <person name="Goodstein D."/>
            <person name="Barry K."/>
            <person name="Futrell-Griggs M."/>
            <person name="Abernathy B."/>
            <person name="Du J."/>
            <person name="Tian Z."/>
            <person name="Zhu L."/>
            <person name="Gill N."/>
            <person name="Joshi T."/>
            <person name="Libault M."/>
            <person name="Sethuraman A."/>
            <person name="Zhang X.-C."/>
            <person name="Shinozaki K."/>
            <person name="Nguyen H.T."/>
            <person name="Wing R.A."/>
            <person name="Cregan P."/>
            <person name="Specht J."/>
            <person name="Grimwood J."/>
            <person name="Rokhsar D."/>
            <person name="Stacey G."/>
            <person name="Shoemaker R.C."/>
            <person name="Jackson S.A."/>
        </authorList>
    </citation>
    <scope>NUCLEOTIDE SEQUENCE</scope>
    <source>
        <strain evidence="9">cv. Williams 82</strain>
        <tissue evidence="8">Callus</tissue>
    </source>
</reference>
<keyword evidence="3 7" id="KW-0479">Metal-binding</keyword>
<dbReference type="SMR" id="A0A0R0HCV4"/>
<dbReference type="EnsemblPlants" id="KRH28590">
    <property type="protein sequence ID" value="KRH28590"/>
    <property type="gene ID" value="GLYMA_11G062800"/>
</dbReference>
<reference evidence="8" key="3">
    <citation type="submission" date="2018-07" db="EMBL/GenBank/DDBJ databases">
        <title>WGS assembly of Glycine max.</title>
        <authorList>
            <person name="Schmutz J."/>
            <person name="Cannon S."/>
            <person name="Schlueter J."/>
            <person name="Ma J."/>
            <person name="Mitros T."/>
            <person name="Nelson W."/>
            <person name="Hyten D."/>
            <person name="Song Q."/>
            <person name="Thelen J."/>
            <person name="Cheng J."/>
            <person name="Xu D."/>
            <person name="Hellsten U."/>
            <person name="May G."/>
            <person name="Yu Y."/>
            <person name="Sakurai T."/>
            <person name="Umezawa T."/>
            <person name="Bhattacharyya M."/>
            <person name="Sandhu D."/>
            <person name="Valliyodan B."/>
            <person name="Lindquist E."/>
            <person name="Peto M."/>
            <person name="Grant D."/>
            <person name="Shu S."/>
            <person name="Goodstein D."/>
            <person name="Barry K."/>
            <person name="Futrell-Griggs M."/>
            <person name="Abernathy B."/>
            <person name="Du J."/>
            <person name="Tian Z."/>
            <person name="Zhu L."/>
            <person name="Gill N."/>
            <person name="Joshi T."/>
            <person name="Libault M."/>
            <person name="Sethuraman A."/>
            <person name="Zhang X."/>
            <person name="Shinozaki K."/>
            <person name="Nguyen H."/>
            <person name="Wing R."/>
            <person name="Cregan P."/>
            <person name="Specht J."/>
            <person name="Grimwood J."/>
            <person name="Rokhsar D."/>
            <person name="Stacey G."/>
            <person name="Shoemaker R."/>
            <person name="Jackson S."/>
        </authorList>
    </citation>
    <scope>NUCLEOTIDE SEQUENCE</scope>
    <source>
        <tissue evidence="8">Callus</tissue>
    </source>
</reference>
<sequence length="374" mass="43455">MPKTTITYKLPPGPKKLPLIGNLHQLAIAGSLPYLALRDLALKYGPLMHLQLGEISILVVSSPNMAKEIMKTHDLAFVQRPQFLPAQILTYGQNDIVFALYGDYWRQMKKMCLRASKCQESSVFLSYQRRRDRCNSRLTRSHITFSKSIKKSAIGHYKKVVFTAGMDTSATTLEWAMAEIMRNPIVRKKAQTEVRQALGELKIIHETDVEELTYLKLVIKETLGLRTPSLLLLPRECSERTIIDGYEIPIKTKVMVNVWAIARDPQYWTDAERFVLERFDDSFIDFKGNNFEYLSFEARRRMCPDMTFGLVNIMLPLYHFNWELPNELKPEDMDMSENFGLTIYIGRKSQLCLMMCQARSFIRKLFPWCHEFQS</sequence>
<keyword evidence="2 7" id="KW-0349">Heme</keyword>
<dbReference type="InParanoid" id="A0A0R0HCV4"/>
<organism evidence="8">
    <name type="scientific">Glycine max</name>
    <name type="common">Soybean</name>
    <name type="synonym">Glycine hispida</name>
    <dbReference type="NCBI Taxonomy" id="3847"/>
    <lineage>
        <taxon>Eukaryota</taxon>
        <taxon>Viridiplantae</taxon>
        <taxon>Streptophyta</taxon>
        <taxon>Embryophyta</taxon>
        <taxon>Tracheophyta</taxon>
        <taxon>Spermatophyta</taxon>
        <taxon>Magnoliopsida</taxon>
        <taxon>eudicotyledons</taxon>
        <taxon>Gunneridae</taxon>
        <taxon>Pentapetalae</taxon>
        <taxon>rosids</taxon>
        <taxon>fabids</taxon>
        <taxon>Fabales</taxon>
        <taxon>Fabaceae</taxon>
        <taxon>Papilionoideae</taxon>
        <taxon>50 kb inversion clade</taxon>
        <taxon>NPAAA clade</taxon>
        <taxon>indigoferoid/millettioid clade</taxon>
        <taxon>Phaseoleae</taxon>
        <taxon>Glycine</taxon>
        <taxon>Glycine subgen. Soja</taxon>
    </lineage>
</organism>
<dbReference type="OMA" id="TRSHITF"/>
<evidence type="ECO:0000313" key="9">
    <source>
        <dbReference type="EnsemblPlants" id="KRH28590"/>
    </source>
</evidence>
<dbReference type="PRINTS" id="PR00465">
    <property type="entry name" value="EP450IV"/>
</dbReference>
<dbReference type="InterPro" id="IPR002403">
    <property type="entry name" value="Cyt_P450_E_grp-IV"/>
</dbReference>
<dbReference type="GO" id="GO:0016705">
    <property type="term" value="F:oxidoreductase activity, acting on paired donors, with incorporation or reduction of molecular oxygen"/>
    <property type="evidence" value="ECO:0007669"/>
    <property type="project" value="InterPro"/>
</dbReference>
<evidence type="ECO:0008006" key="11">
    <source>
        <dbReference type="Google" id="ProtNLM"/>
    </source>
</evidence>
<dbReference type="PANTHER" id="PTHR47953">
    <property type="entry name" value="OS08G0105600 PROTEIN"/>
    <property type="match status" value="1"/>
</dbReference>
<comment type="similarity">
    <text evidence="1">Belongs to the cytochrome P450 family.</text>
</comment>
<keyword evidence="6" id="KW-0503">Monooxygenase</keyword>
<dbReference type="GO" id="GO:0005506">
    <property type="term" value="F:iron ion binding"/>
    <property type="evidence" value="ECO:0007669"/>
    <property type="project" value="InterPro"/>
</dbReference>
<dbReference type="Gene3D" id="1.10.630.10">
    <property type="entry name" value="Cytochrome P450"/>
    <property type="match status" value="2"/>
</dbReference>
<dbReference type="InterPro" id="IPR036396">
    <property type="entry name" value="Cyt_P450_sf"/>
</dbReference>
<evidence type="ECO:0000313" key="8">
    <source>
        <dbReference type="EMBL" id="KRH28590.1"/>
    </source>
</evidence>
<dbReference type="GO" id="GO:0004497">
    <property type="term" value="F:monooxygenase activity"/>
    <property type="evidence" value="ECO:0007669"/>
    <property type="project" value="UniProtKB-KW"/>
</dbReference>
<proteinExistence type="inferred from homology"/>
<keyword evidence="5 7" id="KW-0408">Iron</keyword>
<dbReference type="Gramene" id="KRH28590">
    <property type="protein sequence ID" value="KRH28590"/>
    <property type="gene ID" value="GLYMA_11G062800"/>
</dbReference>
<dbReference type="EMBL" id="CM000844">
    <property type="protein sequence ID" value="KRH28590.1"/>
    <property type="molecule type" value="Genomic_DNA"/>
</dbReference>
<evidence type="ECO:0000256" key="3">
    <source>
        <dbReference type="ARBA" id="ARBA00022723"/>
    </source>
</evidence>
<dbReference type="Pfam" id="PF00067">
    <property type="entry name" value="p450"/>
    <property type="match status" value="2"/>
</dbReference>
<reference evidence="9" key="2">
    <citation type="submission" date="2018-02" db="UniProtKB">
        <authorList>
            <consortium name="EnsemblPlants"/>
        </authorList>
    </citation>
    <scope>IDENTIFICATION</scope>
    <source>
        <strain evidence="9">Williams 82</strain>
    </source>
</reference>